<evidence type="ECO:0000256" key="1">
    <source>
        <dbReference type="ARBA" id="ARBA00022630"/>
    </source>
</evidence>
<evidence type="ECO:0000256" key="2">
    <source>
        <dbReference type="ARBA" id="ARBA00022827"/>
    </source>
</evidence>
<dbReference type="GO" id="GO:0050660">
    <property type="term" value="F:flavin adenine dinucleotide binding"/>
    <property type="evidence" value="ECO:0007669"/>
    <property type="project" value="InterPro"/>
</dbReference>
<name>A0A1G8MBN9_9HYPH</name>
<dbReference type="InterPro" id="IPR049386">
    <property type="entry name" value="FCSD_central"/>
</dbReference>
<feature type="domain" description="FAD/NAD(P)-binding" evidence="3">
    <location>
        <begin position="33"/>
        <end position="147"/>
    </location>
</feature>
<protein>
    <submittedName>
        <fullName evidence="6">NADPH-dependent 2,4-dienoyl-CoA reductase, sulfur reductase</fullName>
    </submittedName>
</protein>
<dbReference type="Pfam" id="PF07992">
    <property type="entry name" value="Pyr_redox_2"/>
    <property type="match status" value="1"/>
</dbReference>
<sequence>MKSWTRREFGRLTGAALLTALNQPKARGQAKARVVVVGGGIGGATVAKYLASSATAVDVTLVEPRQSYTTCFFSNLYLAGRRPFESLGHGYEALARQYGITVIHESAAAIHPAAKTVALNNGSKLSYDRLVVAPGIAFRDRALEGYDDAAMEIMPHAWNAGQQTRLLRQQLESMEDGGLFVLVAPPNPFRCPPAPYERASLVASYFQRRKPKAKILILDAKDSFNAQDLFQDAWNRHYPGMIEWLPAQFTGGVTAIDAKTRSMITAGGTFKAAVANVIPAQMAGRLAQQAGLANRSGWCPVDPVTFESALQPGVHLVGDAIIGGDMPKSAFCANSQAKACAFAIAADLTGSARFPAHLFNTCYTYLAPDDAFSNAISFKPVDGKLKSVISFVSKVEESSEVRRQAARAAEGWYDAFTHDVFG</sequence>
<accession>A0A1G8MBN9</accession>
<dbReference type="Proteomes" id="UP000198894">
    <property type="component" value="Unassembled WGS sequence"/>
</dbReference>
<dbReference type="PANTHER" id="PTHR43755:SF1">
    <property type="entry name" value="FAD-DEPENDENT PYRIDINE NUCLEOTIDE-DISULPHIDE OXIDOREDUCTASE"/>
    <property type="match status" value="1"/>
</dbReference>
<dbReference type="SUPFAM" id="SSF51905">
    <property type="entry name" value="FAD/NAD(P)-binding domain"/>
    <property type="match status" value="2"/>
</dbReference>
<keyword evidence="7" id="KW-1185">Reference proteome</keyword>
<organism evidence="6 7">
    <name type="scientific">Mesorhizobium muleiense</name>
    <dbReference type="NCBI Taxonomy" id="1004279"/>
    <lineage>
        <taxon>Bacteria</taxon>
        <taxon>Pseudomonadati</taxon>
        <taxon>Pseudomonadota</taxon>
        <taxon>Alphaproteobacteria</taxon>
        <taxon>Hyphomicrobiales</taxon>
        <taxon>Phyllobacteriaceae</taxon>
        <taxon>Mesorhizobium</taxon>
    </lineage>
</organism>
<dbReference type="Gene3D" id="3.90.760.10">
    <property type="entry name" value="Flavocytochrome c sulphide dehydrogenase, flavin-binding domain"/>
    <property type="match status" value="1"/>
</dbReference>
<evidence type="ECO:0000313" key="7">
    <source>
        <dbReference type="Proteomes" id="UP000198894"/>
    </source>
</evidence>
<dbReference type="SUPFAM" id="SSF55424">
    <property type="entry name" value="FAD/NAD-linked reductases, dimerisation (C-terminal) domain"/>
    <property type="match status" value="1"/>
</dbReference>
<evidence type="ECO:0000259" key="3">
    <source>
        <dbReference type="Pfam" id="PF07992"/>
    </source>
</evidence>
<dbReference type="InterPro" id="IPR036188">
    <property type="entry name" value="FAD/NAD-bd_sf"/>
</dbReference>
<evidence type="ECO:0000259" key="4">
    <source>
        <dbReference type="Pfam" id="PF09242"/>
    </source>
</evidence>
<dbReference type="GO" id="GO:0016491">
    <property type="term" value="F:oxidoreductase activity"/>
    <property type="evidence" value="ECO:0007669"/>
    <property type="project" value="InterPro"/>
</dbReference>
<dbReference type="Pfam" id="PF09242">
    <property type="entry name" value="FCSD-flav_bind"/>
    <property type="match status" value="1"/>
</dbReference>
<dbReference type="AlphaFoldDB" id="A0A1G8MBN9"/>
<keyword evidence="1" id="KW-0285">Flavoprotein</keyword>
<dbReference type="InterPro" id="IPR052541">
    <property type="entry name" value="SQRD"/>
</dbReference>
<dbReference type="Gene3D" id="3.50.50.60">
    <property type="entry name" value="FAD/NAD(P)-binding domain"/>
    <property type="match status" value="2"/>
</dbReference>
<dbReference type="EMBL" id="FNEE01000002">
    <property type="protein sequence ID" value="SDI65339.1"/>
    <property type="molecule type" value="Genomic_DNA"/>
</dbReference>
<feature type="domain" description="Flavocytochrome c sulphide dehydrogenase flavin-binding" evidence="4">
    <location>
        <begin position="357"/>
        <end position="421"/>
    </location>
</feature>
<dbReference type="InterPro" id="IPR023753">
    <property type="entry name" value="FAD/NAD-binding_dom"/>
</dbReference>
<dbReference type="InterPro" id="IPR037092">
    <property type="entry name" value="FlavoCytC_S_DH_flav-bd_sf"/>
</dbReference>
<evidence type="ECO:0000259" key="5">
    <source>
        <dbReference type="Pfam" id="PF21706"/>
    </source>
</evidence>
<dbReference type="InterPro" id="IPR016156">
    <property type="entry name" value="FAD/NAD-linked_Rdtase_dimer_sf"/>
</dbReference>
<gene>
    <name evidence="6" type="ORF">SAMN05428953_102512</name>
</gene>
<dbReference type="InterPro" id="IPR015323">
    <property type="entry name" value="FlavoCytC_S_DH_flav-bd"/>
</dbReference>
<reference evidence="7" key="1">
    <citation type="submission" date="2016-10" db="EMBL/GenBank/DDBJ databases">
        <authorList>
            <person name="Varghese N."/>
            <person name="Submissions S."/>
        </authorList>
    </citation>
    <scope>NUCLEOTIDE SEQUENCE [LARGE SCALE GENOMIC DNA]</scope>
    <source>
        <strain evidence="7">CGMCC 1.11022</strain>
    </source>
</reference>
<dbReference type="FunFam" id="3.50.50.60:FF:000234">
    <property type="entry name" value="Flavocytochrome C sulfide dehydrogenase"/>
    <property type="match status" value="1"/>
</dbReference>
<dbReference type="PANTHER" id="PTHR43755">
    <property type="match status" value="1"/>
</dbReference>
<dbReference type="Pfam" id="PF21706">
    <property type="entry name" value="FCSD_central"/>
    <property type="match status" value="1"/>
</dbReference>
<dbReference type="RefSeq" id="WP_091591441.1">
    <property type="nucleotide sequence ID" value="NZ_FNEE01000002.1"/>
</dbReference>
<evidence type="ECO:0000313" key="6">
    <source>
        <dbReference type="EMBL" id="SDI65339.1"/>
    </source>
</evidence>
<proteinExistence type="predicted"/>
<keyword evidence="2" id="KW-0274">FAD</keyword>
<feature type="domain" description="Sulfide dehydrogenase [flavocytochrome c] flavoprotein chain central" evidence="5">
    <location>
        <begin position="164"/>
        <end position="279"/>
    </location>
</feature>